<dbReference type="KEGG" id="uru:DSM104443_00282"/>
<sequence>MDTIAKALIEQTRLLEEAEDPLDLDSVATILEGLAEALESATPEEVDVLRQTLEELMQAERKAARPRARVIEYYRTFLPNVGILK</sequence>
<dbReference type="EMBL" id="CP053069">
    <property type="protein sequence ID" value="QJR09245.1"/>
    <property type="molecule type" value="Genomic_DNA"/>
</dbReference>
<name>A0A6M4GQB4_9PROT</name>
<reference evidence="1 2" key="1">
    <citation type="submission" date="2020-04" db="EMBL/GenBank/DDBJ databases">
        <title>Usitatibacter rugosus gen. nov., sp. nov. and Usitatibacter palustris sp. nov., novel members of Usitatibacteraceae fam. nov. within the order Nitrosomonadales isolated from soil.</title>
        <authorList>
            <person name="Huber K.J."/>
            <person name="Neumann-Schaal M."/>
            <person name="Geppert A."/>
            <person name="Luckner M."/>
            <person name="Wanner G."/>
            <person name="Overmann J."/>
        </authorList>
    </citation>
    <scope>NUCLEOTIDE SEQUENCE [LARGE SCALE GENOMIC DNA]</scope>
    <source>
        <strain evidence="1 2">0125_3</strain>
    </source>
</reference>
<organism evidence="1 2">
    <name type="scientific">Usitatibacter rugosus</name>
    <dbReference type="NCBI Taxonomy" id="2732067"/>
    <lineage>
        <taxon>Bacteria</taxon>
        <taxon>Pseudomonadati</taxon>
        <taxon>Pseudomonadota</taxon>
        <taxon>Betaproteobacteria</taxon>
        <taxon>Nitrosomonadales</taxon>
        <taxon>Usitatibacteraceae</taxon>
        <taxon>Usitatibacter</taxon>
    </lineage>
</organism>
<evidence type="ECO:0000313" key="1">
    <source>
        <dbReference type="EMBL" id="QJR09245.1"/>
    </source>
</evidence>
<dbReference type="RefSeq" id="WP_171088951.1">
    <property type="nucleotide sequence ID" value="NZ_CP053069.1"/>
</dbReference>
<dbReference type="Proteomes" id="UP000501534">
    <property type="component" value="Chromosome"/>
</dbReference>
<dbReference type="AlphaFoldDB" id="A0A6M4GQB4"/>
<gene>
    <name evidence="1" type="ORF">DSM104443_00282</name>
</gene>
<evidence type="ECO:0000313" key="2">
    <source>
        <dbReference type="Proteomes" id="UP000501534"/>
    </source>
</evidence>
<accession>A0A6M4GQB4</accession>
<protein>
    <submittedName>
        <fullName evidence="1">Uncharacterized protein</fullName>
    </submittedName>
</protein>
<keyword evidence="2" id="KW-1185">Reference proteome</keyword>
<proteinExistence type="predicted"/>